<dbReference type="SUPFAM" id="SSF54909">
    <property type="entry name" value="Dimeric alpha+beta barrel"/>
    <property type="match status" value="1"/>
</dbReference>
<evidence type="ECO:0000313" key="2">
    <source>
        <dbReference type="EMBL" id="MST34131.1"/>
    </source>
</evidence>
<keyword evidence="3" id="KW-1185">Reference proteome</keyword>
<gene>
    <name evidence="2" type="ORF">GHK86_15550</name>
</gene>
<evidence type="ECO:0000313" key="3">
    <source>
        <dbReference type="Proteomes" id="UP000437736"/>
    </source>
</evidence>
<reference evidence="2 3" key="1">
    <citation type="submission" date="2019-11" db="EMBL/GenBank/DDBJ databases">
        <title>Acidiferrimicrobium australis gen. nov., sp. nov., an acidophilic and obligately heterotrophic, member of the Actinobacteria that catalyses dissimilatory oxido- reduction of iron isolated from metal-rich acidic water in Chile.</title>
        <authorList>
            <person name="Gonzalez D."/>
            <person name="Huber K."/>
            <person name="Hedrich S."/>
            <person name="Rojas-Villalobos C."/>
            <person name="Quatrini R."/>
            <person name="Dinamarca M.A."/>
            <person name="Schwarz A."/>
            <person name="Canales C."/>
            <person name="Nancucheo I."/>
        </authorList>
    </citation>
    <scope>NUCLEOTIDE SEQUENCE [LARGE SCALE GENOMIC DNA]</scope>
    <source>
        <strain evidence="2 3">USS-CCA1</strain>
    </source>
</reference>
<evidence type="ECO:0000259" key="1">
    <source>
        <dbReference type="Pfam" id="PF01037"/>
    </source>
</evidence>
<comment type="caution">
    <text evidence="2">The sequence shown here is derived from an EMBL/GenBank/DDBJ whole genome shotgun (WGS) entry which is preliminary data.</text>
</comment>
<sequence length="95" mass="10315">MVHAFVLIDAVPSRVAPLATELAEVDGVAEVYSVAGHADLVAVVRVRHHEELADVVTRRIHALEGITDTRTLIAFQAYSRRDLEALWDLGDDAAG</sequence>
<name>A0ABW9QX71_9ACTN</name>
<dbReference type="InterPro" id="IPR019887">
    <property type="entry name" value="Tscrpt_reg_AsnC/Lrp_C"/>
</dbReference>
<organism evidence="2 3">
    <name type="scientific">Acidiferrimicrobium australe</name>
    <dbReference type="NCBI Taxonomy" id="2664430"/>
    <lineage>
        <taxon>Bacteria</taxon>
        <taxon>Bacillati</taxon>
        <taxon>Actinomycetota</taxon>
        <taxon>Acidimicrobiia</taxon>
        <taxon>Acidimicrobiales</taxon>
        <taxon>Acidimicrobiaceae</taxon>
        <taxon>Acidiferrimicrobium</taxon>
    </lineage>
</organism>
<proteinExistence type="predicted"/>
<dbReference type="EMBL" id="WJHE01000863">
    <property type="protein sequence ID" value="MST34131.1"/>
    <property type="molecule type" value="Genomic_DNA"/>
</dbReference>
<dbReference type="Pfam" id="PF01037">
    <property type="entry name" value="AsnC_trans_reg"/>
    <property type="match status" value="1"/>
</dbReference>
<accession>A0ABW9QX71</accession>
<protein>
    <submittedName>
        <fullName evidence="2">Lrp/AsnC family transcriptional regulator</fullName>
    </submittedName>
</protein>
<dbReference type="Proteomes" id="UP000437736">
    <property type="component" value="Unassembled WGS sequence"/>
</dbReference>
<dbReference type="Gene3D" id="3.30.70.920">
    <property type="match status" value="1"/>
</dbReference>
<dbReference type="InterPro" id="IPR011008">
    <property type="entry name" value="Dimeric_a/b-barrel"/>
</dbReference>
<feature type="domain" description="Transcription regulator AsnC/Lrp ligand binding" evidence="1">
    <location>
        <begin position="7"/>
        <end position="76"/>
    </location>
</feature>